<dbReference type="Pfam" id="PF03704">
    <property type="entry name" value="BTAD"/>
    <property type="match status" value="1"/>
</dbReference>
<dbReference type="InterPro" id="IPR036388">
    <property type="entry name" value="WH-like_DNA-bd_sf"/>
</dbReference>
<dbReference type="InterPro" id="IPR051677">
    <property type="entry name" value="AfsR-DnrI-RedD_regulator"/>
</dbReference>
<keyword evidence="4" id="KW-0804">Transcription</keyword>
<gene>
    <name evidence="7" type="ORF">E1263_03685</name>
</gene>
<dbReference type="InterPro" id="IPR042197">
    <property type="entry name" value="Apaf_helical"/>
</dbReference>
<dbReference type="Pfam" id="PF00486">
    <property type="entry name" value="Trans_reg_C"/>
    <property type="match status" value="1"/>
</dbReference>
<evidence type="ECO:0000313" key="7">
    <source>
        <dbReference type="EMBL" id="TDD62549.1"/>
    </source>
</evidence>
<dbReference type="AlphaFoldDB" id="A0A4R4ZWQ0"/>
<evidence type="ECO:0000256" key="5">
    <source>
        <dbReference type="PROSITE-ProRule" id="PRU01091"/>
    </source>
</evidence>
<dbReference type="Gene3D" id="3.40.50.300">
    <property type="entry name" value="P-loop containing nucleotide triphosphate hydrolases"/>
    <property type="match status" value="1"/>
</dbReference>
<dbReference type="OrthoDB" id="4326794at2"/>
<dbReference type="GO" id="GO:0006355">
    <property type="term" value="P:regulation of DNA-templated transcription"/>
    <property type="evidence" value="ECO:0007669"/>
    <property type="project" value="InterPro"/>
</dbReference>
<dbReference type="PANTHER" id="PTHR35807:SF1">
    <property type="entry name" value="TRANSCRIPTIONAL REGULATOR REDD"/>
    <property type="match status" value="1"/>
</dbReference>
<dbReference type="Proteomes" id="UP000295124">
    <property type="component" value="Unassembled WGS sequence"/>
</dbReference>
<dbReference type="Pfam" id="PF13424">
    <property type="entry name" value="TPR_12"/>
    <property type="match status" value="1"/>
</dbReference>
<dbReference type="GO" id="GO:0000160">
    <property type="term" value="P:phosphorelay signal transduction system"/>
    <property type="evidence" value="ECO:0007669"/>
    <property type="project" value="InterPro"/>
</dbReference>
<sequence>MDSPRYGILGPLRLSHVQGQPLKAAKPRQLLATLLLHPNRFVSTDLIADALWESTPPRSATANIRTYVRALRGVLQDAGLPAPIDTSAAGYSIEVGVDELDASLFESLLAEGGHLRDAGDGRQAMQALSRAYALWRGRPLEDLIIPAAWEGSLNRLEAQHRGLVDSLLDLRLEYGDAGGAAVLISARLTEDPYDEQLWRRLVDALLAAGRVGEARAAYGKAVQTLADELDIKPGAELEAAGARAENGRSANWPNPGIPAAARTAERAAEAAPGPMAAPELTDPLRTPSQLPLDLADFSGREEHLEQLRDLVCGRDPVRPPIAVVSGAPGTGKTSLAVRLGHMVRDSFPDGQIYLDMHGATQPRDPAAALTDVLLSLNLPDYAIPTDPERRSAMLRSELASRRVLIILDDVATAGQVTPLMPGTGASAVVVTSRNRLADLAGADSLALDTFDDGEAATLLESVAGAGRVDRTTSAAEEILAACGNLPLAIRIVGSRLAQRPDLSPGELARRLRDESSRLDELSIGELAVRTSADLSYDSLNPEEARLYRLIGHFAVGVFSARALEAIASPSSVRRSLDRLIEVNLVRISTVDHRGTARYRMHDLLRLHAIGVGNESQQAEAVKDVATVVDAILNKIRRANKALAVEYFGVLEHTGPLTSPDPAPFNETDAIAWFDSERSTFVPAIRAAAQNGLHEYAWRIASAWGPYLDMRAGFDDWSESHRQGLQSAIESGDRWGEAIMHRNLGQLGIYQDDWDAASHHLDQAATIFAEVGDRFGDGISAVGLGTWLRERGRPDEGLAQYEKAIEAFVEVGNANGEAVARTAASSIWLARDDTVTAGRYLAESFLLGVRLADAHRVAKVRRRIAELRIHQGRHFQAVRQLRHSLNTFTSLGDDHCAAYARADLGHALMECGEVAAARKMLLDSMEIGRRLGDRSVEGQAAQHLGRLYVRTGNLEWARRTFDRAARVWQQAGNEVRATACRSELAAFENDADATWPHSKATLPRADRRTAVQ</sequence>
<dbReference type="SMART" id="SM00382">
    <property type="entry name" value="AAA"/>
    <property type="match status" value="1"/>
</dbReference>
<name>A0A4R4ZWQ0_9ACTN</name>
<feature type="domain" description="OmpR/PhoB-type" evidence="6">
    <location>
        <begin position="1"/>
        <end position="95"/>
    </location>
</feature>
<dbReference type="InterPro" id="IPR027417">
    <property type="entry name" value="P-loop_NTPase"/>
</dbReference>
<reference evidence="7 8" key="1">
    <citation type="submission" date="2019-03" db="EMBL/GenBank/DDBJ databases">
        <title>Draft genome sequences of novel Actinobacteria.</title>
        <authorList>
            <person name="Sahin N."/>
            <person name="Ay H."/>
            <person name="Saygin H."/>
        </authorList>
    </citation>
    <scope>NUCLEOTIDE SEQUENCE [LARGE SCALE GENOMIC DNA]</scope>
    <source>
        <strain evidence="7 8">JCM 13523</strain>
    </source>
</reference>
<dbReference type="CDD" id="cd15831">
    <property type="entry name" value="BTAD"/>
    <property type="match status" value="1"/>
</dbReference>
<dbReference type="SMART" id="SM00862">
    <property type="entry name" value="Trans_reg_C"/>
    <property type="match status" value="1"/>
</dbReference>
<comment type="similarity">
    <text evidence="1">Belongs to the AfsR/DnrI/RedD regulatory family.</text>
</comment>
<dbReference type="Gene3D" id="1.25.40.10">
    <property type="entry name" value="Tetratricopeptide repeat domain"/>
    <property type="match status" value="3"/>
</dbReference>
<protein>
    <submittedName>
        <fullName evidence="7">SARP family transcriptional regulator</fullName>
    </submittedName>
</protein>
<evidence type="ECO:0000256" key="2">
    <source>
        <dbReference type="ARBA" id="ARBA00023015"/>
    </source>
</evidence>
<accession>A0A4R4ZWQ0</accession>
<dbReference type="InterPro" id="IPR011990">
    <property type="entry name" value="TPR-like_helical_dom_sf"/>
</dbReference>
<keyword evidence="8" id="KW-1185">Reference proteome</keyword>
<dbReference type="InterPro" id="IPR003593">
    <property type="entry name" value="AAA+_ATPase"/>
</dbReference>
<dbReference type="PRINTS" id="PR00364">
    <property type="entry name" value="DISEASERSIST"/>
</dbReference>
<dbReference type="SMART" id="SM01043">
    <property type="entry name" value="BTAD"/>
    <property type="match status" value="1"/>
</dbReference>
<dbReference type="InterPro" id="IPR041664">
    <property type="entry name" value="AAA_16"/>
</dbReference>
<keyword evidence="3 5" id="KW-0238">DNA-binding</keyword>
<keyword evidence="2" id="KW-0805">Transcription regulation</keyword>
<evidence type="ECO:0000313" key="8">
    <source>
        <dbReference type="Proteomes" id="UP000295124"/>
    </source>
</evidence>
<dbReference type="SUPFAM" id="SSF52540">
    <property type="entry name" value="P-loop containing nucleoside triphosphate hydrolases"/>
    <property type="match status" value="1"/>
</dbReference>
<comment type="caution">
    <text evidence="7">The sequence shown here is derived from an EMBL/GenBank/DDBJ whole genome shotgun (WGS) entry which is preliminary data.</text>
</comment>
<dbReference type="Pfam" id="PF13191">
    <property type="entry name" value="AAA_16"/>
    <property type="match status" value="1"/>
</dbReference>
<dbReference type="RefSeq" id="WP_132165333.1">
    <property type="nucleotide sequence ID" value="NZ_SMKX01000006.1"/>
</dbReference>
<dbReference type="InterPro" id="IPR001867">
    <property type="entry name" value="OmpR/PhoB-type_DNA-bd"/>
</dbReference>
<evidence type="ECO:0000256" key="4">
    <source>
        <dbReference type="ARBA" id="ARBA00023163"/>
    </source>
</evidence>
<dbReference type="Gene3D" id="1.10.8.430">
    <property type="entry name" value="Helical domain of apoptotic protease-activating factors"/>
    <property type="match status" value="1"/>
</dbReference>
<dbReference type="GO" id="GO:0043531">
    <property type="term" value="F:ADP binding"/>
    <property type="evidence" value="ECO:0007669"/>
    <property type="project" value="InterPro"/>
</dbReference>
<dbReference type="InterPro" id="IPR005158">
    <property type="entry name" value="BTAD"/>
</dbReference>
<dbReference type="PROSITE" id="PS51755">
    <property type="entry name" value="OMPR_PHOB"/>
    <property type="match status" value="1"/>
</dbReference>
<dbReference type="SUPFAM" id="SSF46894">
    <property type="entry name" value="C-terminal effector domain of the bipartite response regulators"/>
    <property type="match status" value="1"/>
</dbReference>
<feature type="DNA-binding region" description="OmpR/PhoB-type" evidence="5">
    <location>
        <begin position="1"/>
        <end position="95"/>
    </location>
</feature>
<dbReference type="InterPro" id="IPR016032">
    <property type="entry name" value="Sig_transdc_resp-reg_C-effctor"/>
</dbReference>
<dbReference type="PANTHER" id="PTHR35807">
    <property type="entry name" value="TRANSCRIPTIONAL REGULATOR REDD-RELATED"/>
    <property type="match status" value="1"/>
</dbReference>
<proteinExistence type="inferred from homology"/>
<evidence type="ECO:0000256" key="3">
    <source>
        <dbReference type="ARBA" id="ARBA00023125"/>
    </source>
</evidence>
<evidence type="ECO:0000256" key="1">
    <source>
        <dbReference type="ARBA" id="ARBA00005820"/>
    </source>
</evidence>
<dbReference type="SUPFAM" id="SSF48452">
    <property type="entry name" value="TPR-like"/>
    <property type="match status" value="2"/>
</dbReference>
<evidence type="ECO:0000259" key="6">
    <source>
        <dbReference type="PROSITE" id="PS51755"/>
    </source>
</evidence>
<dbReference type="EMBL" id="SMKX01000006">
    <property type="protein sequence ID" value="TDD62549.1"/>
    <property type="molecule type" value="Genomic_DNA"/>
</dbReference>
<dbReference type="GO" id="GO:0003677">
    <property type="term" value="F:DNA binding"/>
    <property type="evidence" value="ECO:0007669"/>
    <property type="project" value="UniProtKB-UniRule"/>
</dbReference>
<organism evidence="7 8">
    <name type="scientific">Kribbella antibiotica</name>
    <dbReference type="NCBI Taxonomy" id="190195"/>
    <lineage>
        <taxon>Bacteria</taxon>
        <taxon>Bacillati</taxon>
        <taxon>Actinomycetota</taxon>
        <taxon>Actinomycetes</taxon>
        <taxon>Propionibacteriales</taxon>
        <taxon>Kribbellaceae</taxon>
        <taxon>Kribbella</taxon>
    </lineage>
</organism>
<dbReference type="Gene3D" id="1.10.10.10">
    <property type="entry name" value="Winged helix-like DNA-binding domain superfamily/Winged helix DNA-binding domain"/>
    <property type="match status" value="1"/>
</dbReference>